<dbReference type="EMBL" id="LAZR01010967">
    <property type="protein sequence ID" value="KKM64111.1"/>
    <property type="molecule type" value="Genomic_DNA"/>
</dbReference>
<accession>A0A0F9JNV0</accession>
<evidence type="ECO:0000313" key="1">
    <source>
        <dbReference type="EMBL" id="KKM64111.1"/>
    </source>
</evidence>
<reference evidence="1" key="1">
    <citation type="journal article" date="2015" name="Nature">
        <title>Complex archaea that bridge the gap between prokaryotes and eukaryotes.</title>
        <authorList>
            <person name="Spang A."/>
            <person name="Saw J.H."/>
            <person name="Jorgensen S.L."/>
            <person name="Zaremba-Niedzwiedzka K."/>
            <person name="Martijn J."/>
            <person name="Lind A.E."/>
            <person name="van Eijk R."/>
            <person name="Schleper C."/>
            <person name="Guy L."/>
            <person name="Ettema T.J."/>
        </authorList>
    </citation>
    <scope>NUCLEOTIDE SEQUENCE</scope>
</reference>
<gene>
    <name evidence="1" type="ORF">LCGC14_1504680</name>
</gene>
<dbReference type="AlphaFoldDB" id="A0A0F9JNV0"/>
<name>A0A0F9JNV0_9ZZZZ</name>
<organism evidence="1">
    <name type="scientific">marine sediment metagenome</name>
    <dbReference type="NCBI Taxonomy" id="412755"/>
    <lineage>
        <taxon>unclassified sequences</taxon>
        <taxon>metagenomes</taxon>
        <taxon>ecological metagenomes</taxon>
    </lineage>
</organism>
<proteinExistence type="predicted"/>
<comment type="caution">
    <text evidence="1">The sequence shown here is derived from an EMBL/GenBank/DDBJ whole genome shotgun (WGS) entry which is preliminary data.</text>
</comment>
<sequence length="129" mass="14653">MSMTELERVELTCRVMERQFPIGTKPDWIDCTLANELLHYWDARRRELEAAEKPNPHMTIWETLNSANAKIERLESRVGQCEACDASLGVAIGTLRGDCRTDLRSHEHCNGTSGQCYFPDEPTTEGDQP</sequence>
<protein>
    <submittedName>
        <fullName evidence="1">Uncharacterized protein</fullName>
    </submittedName>
</protein>